<comment type="subcellular location">
    <subcellularLocation>
        <location evidence="1">Membrane</location>
        <topology evidence="1">Multi-pass membrane protein</topology>
    </subcellularLocation>
</comment>
<keyword evidence="9" id="KW-0408">Iron</keyword>
<dbReference type="InterPro" id="IPR005804">
    <property type="entry name" value="FA_desaturase_dom"/>
</dbReference>
<name>A0AA38SFL4_9ASTR</name>
<dbReference type="GO" id="GO:0042761">
    <property type="term" value="P:very long-chain fatty acid biosynthetic process"/>
    <property type="evidence" value="ECO:0007669"/>
    <property type="project" value="TreeGrafter"/>
</dbReference>
<evidence type="ECO:0000313" key="17">
    <source>
        <dbReference type="EMBL" id="KAJ9537918.1"/>
    </source>
</evidence>
<dbReference type="GO" id="GO:0016717">
    <property type="term" value="F:oxidoreductase activity, acting on paired donors, with oxidation of a pair of donors resulting in the reduction of molecular oxygen to two molecules of water"/>
    <property type="evidence" value="ECO:0007669"/>
    <property type="project" value="InterPro"/>
</dbReference>
<keyword evidence="5 13" id="KW-0812">Transmembrane</keyword>
<evidence type="ECO:0000256" key="14">
    <source>
        <dbReference type="SAM" id="MobiDB-lite"/>
    </source>
</evidence>
<evidence type="ECO:0000256" key="9">
    <source>
        <dbReference type="ARBA" id="ARBA00023004"/>
    </source>
</evidence>
<sequence length="482" mass="55238">MALLTPPPPTTTKFFPKLHYRHQLTCAPSNISISQPKTTITATNLRRKTHVIRVRNAATESEFKSESKKSTDLKPTELKSTELKPWEVKSTELKSEVNSSELESLELKSGSNSSELNSSEQGRIYVDPSANHDKTIYLCLCSYWGNHVVFCSRFATELESLDLESELKLSESESLDMKSESKPLELKPESGAGTVITRLREMYRGRNGNKVDKVTLGLLVFIHLLSVFAPFTFTWGALWLTMGLYTVTYLGITLSYHRNLSHKTFKIPKWLEYAFAYCGAQALQGSPIDWVSTHRYHHQYCDSDKDPHTPVKGFWHSYIKWMLDTENIAQMTALPNNVRDLEKQGFYRFLRDTYFLHPLGLAFVLHAIGGFPYVVWGIGVRTVCSYHVTWLVNSICHGRGVRVWDTDDISVNIWWLGIIAFGAGWHNNHHAFEYSARHGLEWWQIDFTWYVIRLLEITGLATDIKLPTAMDMQRKALPSKTY</sequence>
<evidence type="ECO:0000256" key="13">
    <source>
        <dbReference type="RuleBase" id="RU000581"/>
    </source>
</evidence>
<evidence type="ECO:0000256" key="2">
    <source>
        <dbReference type="ARBA" id="ARBA00005189"/>
    </source>
</evidence>
<evidence type="ECO:0000256" key="15">
    <source>
        <dbReference type="SAM" id="Phobius"/>
    </source>
</evidence>
<evidence type="ECO:0000259" key="16">
    <source>
        <dbReference type="Pfam" id="PF00487"/>
    </source>
</evidence>
<protein>
    <recommendedName>
        <fullName evidence="16">Fatty acid desaturase domain-containing protein</fullName>
    </recommendedName>
</protein>
<comment type="caution">
    <text evidence="17">The sequence shown here is derived from an EMBL/GenBank/DDBJ whole genome shotgun (WGS) entry which is preliminary data.</text>
</comment>
<evidence type="ECO:0000256" key="7">
    <source>
        <dbReference type="ARBA" id="ARBA00022989"/>
    </source>
</evidence>
<evidence type="ECO:0000256" key="10">
    <source>
        <dbReference type="ARBA" id="ARBA00023098"/>
    </source>
</evidence>
<dbReference type="Proteomes" id="UP001172457">
    <property type="component" value="Chromosome 8"/>
</dbReference>
<feature type="region of interest" description="Disordered" evidence="14">
    <location>
        <begin position="99"/>
        <end position="120"/>
    </location>
</feature>
<reference evidence="17" key="1">
    <citation type="submission" date="2023-03" db="EMBL/GenBank/DDBJ databases">
        <title>Chromosome-scale reference genome and RAD-based genetic map of yellow starthistle (Centaurea solstitialis) reveal putative structural variation and QTLs associated with invader traits.</title>
        <authorList>
            <person name="Reatini B."/>
            <person name="Cang F.A."/>
            <person name="Jiang Q."/>
            <person name="Mckibben M.T.W."/>
            <person name="Barker M.S."/>
            <person name="Rieseberg L.H."/>
            <person name="Dlugosch K.M."/>
        </authorList>
    </citation>
    <scope>NUCLEOTIDE SEQUENCE</scope>
    <source>
        <strain evidence="17">CAN-66</strain>
        <tissue evidence="17">Leaf</tissue>
    </source>
</reference>
<keyword evidence="8 13" id="KW-0560">Oxidoreductase</keyword>
<evidence type="ECO:0000256" key="4">
    <source>
        <dbReference type="ARBA" id="ARBA00022516"/>
    </source>
</evidence>
<evidence type="ECO:0000256" key="5">
    <source>
        <dbReference type="ARBA" id="ARBA00022692"/>
    </source>
</evidence>
<comment type="similarity">
    <text evidence="3 13">Belongs to the fatty acid desaturase type 1 family.</text>
</comment>
<dbReference type="PANTHER" id="PTHR11351">
    <property type="entry name" value="ACYL-COA DESATURASE"/>
    <property type="match status" value="1"/>
</dbReference>
<comment type="pathway">
    <text evidence="2">Lipid metabolism.</text>
</comment>
<accession>A0AA38SFL4</accession>
<keyword evidence="10" id="KW-0443">Lipid metabolism</keyword>
<gene>
    <name evidence="17" type="ORF">OSB04_030651</name>
</gene>
<keyword evidence="4 13" id="KW-0444">Lipid biosynthesis</keyword>
<proteinExistence type="inferred from homology"/>
<comment type="cofactor">
    <cofactor evidence="13">
        <name>Fe(2+)</name>
        <dbReference type="ChEBI" id="CHEBI:29033"/>
    </cofactor>
</comment>
<dbReference type="GO" id="GO:0005789">
    <property type="term" value="C:endoplasmic reticulum membrane"/>
    <property type="evidence" value="ECO:0007669"/>
    <property type="project" value="TreeGrafter"/>
</dbReference>
<evidence type="ECO:0000256" key="11">
    <source>
        <dbReference type="ARBA" id="ARBA00023136"/>
    </source>
</evidence>
<feature type="transmembrane region" description="Helical" evidence="15">
    <location>
        <begin position="214"/>
        <end position="231"/>
    </location>
</feature>
<dbReference type="CDD" id="cd03505">
    <property type="entry name" value="Delta9-FADS-like"/>
    <property type="match status" value="1"/>
</dbReference>
<evidence type="ECO:0000256" key="6">
    <source>
        <dbReference type="ARBA" id="ARBA00022832"/>
    </source>
</evidence>
<evidence type="ECO:0000256" key="8">
    <source>
        <dbReference type="ARBA" id="ARBA00023002"/>
    </source>
</evidence>
<dbReference type="PRINTS" id="PR00075">
    <property type="entry name" value="FACDDSATRASE"/>
</dbReference>
<evidence type="ECO:0000256" key="12">
    <source>
        <dbReference type="ARBA" id="ARBA00023160"/>
    </source>
</evidence>
<comment type="domain">
    <text evidence="13">The histidine box domains are involved in binding the catalytic metal ions.</text>
</comment>
<evidence type="ECO:0000256" key="1">
    <source>
        <dbReference type="ARBA" id="ARBA00004141"/>
    </source>
</evidence>
<keyword evidence="12 13" id="KW-0275">Fatty acid biosynthesis</keyword>
<feature type="transmembrane region" description="Helical" evidence="15">
    <location>
        <begin position="354"/>
        <end position="376"/>
    </location>
</feature>
<feature type="domain" description="Fatty acid desaturase" evidence="16">
    <location>
        <begin position="234"/>
        <end position="452"/>
    </location>
</feature>
<dbReference type="AlphaFoldDB" id="A0AA38SFL4"/>
<evidence type="ECO:0000313" key="18">
    <source>
        <dbReference type="Proteomes" id="UP001172457"/>
    </source>
</evidence>
<organism evidence="17 18">
    <name type="scientific">Centaurea solstitialis</name>
    <name type="common">yellow star-thistle</name>
    <dbReference type="NCBI Taxonomy" id="347529"/>
    <lineage>
        <taxon>Eukaryota</taxon>
        <taxon>Viridiplantae</taxon>
        <taxon>Streptophyta</taxon>
        <taxon>Embryophyta</taxon>
        <taxon>Tracheophyta</taxon>
        <taxon>Spermatophyta</taxon>
        <taxon>Magnoliopsida</taxon>
        <taxon>eudicotyledons</taxon>
        <taxon>Gunneridae</taxon>
        <taxon>Pentapetalae</taxon>
        <taxon>asterids</taxon>
        <taxon>campanulids</taxon>
        <taxon>Asterales</taxon>
        <taxon>Asteraceae</taxon>
        <taxon>Carduoideae</taxon>
        <taxon>Cardueae</taxon>
        <taxon>Centaureinae</taxon>
        <taxon>Centaurea</taxon>
    </lineage>
</organism>
<feature type="transmembrane region" description="Helical" evidence="15">
    <location>
        <begin position="237"/>
        <end position="256"/>
    </location>
</feature>
<keyword evidence="6" id="KW-0276">Fatty acid metabolism</keyword>
<keyword evidence="18" id="KW-1185">Reference proteome</keyword>
<dbReference type="PANTHER" id="PTHR11351:SF31">
    <property type="entry name" value="DESATURASE 1, ISOFORM A-RELATED"/>
    <property type="match status" value="1"/>
</dbReference>
<keyword evidence="7 15" id="KW-1133">Transmembrane helix</keyword>
<dbReference type="InterPro" id="IPR015876">
    <property type="entry name" value="Acyl-CoA_DS"/>
</dbReference>
<keyword evidence="11 15" id="KW-0472">Membrane</keyword>
<dbReference type="Pfam" id="PF00487">
    <property type="entry name" value="FA_desaturase"/>
    <property type="match status" value="1"/>
</dbReference>
<evidence type="ECO:0000256" key="3">
    <source>
        <dbReference type="ARBA" id="ARBA00009295"/>
    </source>
</evidence>
<dbReference type="EMBL" id="JARYMX010000008">
    <property type="protein sequence ID" value="KAJ9537918.1"/>
    <property type="molecule type" value="Genomic_DNA"/>
</dbReference>